<evidence type="ECO:0000256" key="3">
    <source>
        <dbReference type="HAMAP-Rule" id="MF_00528"/>
    </source>
</evidence>
<keyword evidence="2 3" id="KW-0378">Hydrolase</keyword>
<comment type="caution">
    <text evidence="3">Lacks conserved residue(s) required for the propagation of feature annotation.</text>
</comment>
<name>A0A229P5U0_9BACL</name>
<comment type="subcellular location">
    <subcellularLocation>
        <location evidence="3">Cytoplasm</location>
    </subcellularLocation>
</comment>
<dbReference type="PANTHER" id="PTHR43213:SF5">
    <property type="entry name" value="BIFUNCTIONAL DTTP_UTP PYROPHOSPHATASE_METHYLTRANSFERASE PROTEIN-RELATED"/>
    <property type="match status" value="1"/>
</dbReference>
<comment type="similarity">
    <text evidence="3">Belongs to the Maf family. YhdE subfamily.</text>
</comment>
<keyword evidence="3" id="KW-0546">Nucleotide metabolism</keyword>
<keyword evidence="3" id="KW-0963">Cytoplasm</keyword>
<dbReference type="HAMAP" id="MF_00528">
    <property type="entry name" value="Maf"/>
    <property type="match status" value="1"/>
</dbReference>
<sequence length="283" mass="30161">MNVDQLPNCLVLASSSPRRRELVGALRLPIPIEVLATDTDETVCPELNPRMIVAELSLRKAVAAAQQLSRESHPSHGTLVLGGDTIVVLDGEVLGKPLDAEDARQTLRRLSGRAHEVYSGVSLLFVPESDQGVQEQLAQLATPAFSAGDGTEVPAGLLDIADKSARLLDGAAINRVPVWGAEELLGDIGRWRVAAAGSSPLAATGYTRSEVRFRELSEEEISAYVATGDPLDKAGSYGVQGLGSVLIEKIEGDFYSVMGLPLALLYQMLLPFGVSPLRQGIER</sequence>
<dbReference type="AlphaFoldDB" id="A0A229P5U0"/>
<feature type="active site" description="Proton acceptor" evidence="3">
    <location>
        <position position="84"/>
    </location>
</feature>
<dbReference type="SUPFAM" id="SSF52972">
    <property type="entry name" value="ITPase-like"/>
    <property type="match status" value="2"/>
</dbReference>
<comment type="catalytic activity">
    <reaction evidence="3">
        <text>UTP + H2O = UMP + diphosphate + H(+)</text>
        <dbReference type="Rhea" id="RHEA:29395"/>
        <dbReference type="ChEBI" id="CHEBI:15377"/>
        <dbReference type="ChEBI" id="CHEBI:15378"/>
        <dbReference type="ChEBI" id="CHEBI:33019"/>
        <dbReference type="ChEBI" id="CHEBI:46398"/>
        <dbReference type="ChEBI" id="CHEBI:57865"/>
        <dbReference type="EC" id="3.6.1.9"/>
    </reaction>
</comment>
<proteinExistence type="inferred from homology"/>
<evidence type="ECO:0000313" key="5">
    <source>
        <dbReference type="Proteomes" id="UP000215145"/>
    </source>
</evidence>
<reference evidence="4 5" key="1">
    <citation type="submission" date="2017-07" db="EMBL/GenBank/DDBJ databases">
        <title>Paenibacillus herberti R33 genome sequencing and assembly.</title>
        <authorList>
            <person name="Su W."/>
        </authorList>
    </citation>
    <scope>NUCLEOTIDE SEQUENCE [LARGE SCALE GENOMIC DNA]</scope>
    <source>
        <strain evidence="4 5">R33</strain>
    </source>
</reference>
<dbReference type="OrthoDB" id="9807767at2"/>
<dbReference type="GO" id="GO:0036218">
    <property type="term" value="F:dTTP diphosphatase activity"/>
    <property type="evidence" value="ECO:0007669"/>
    <property type="project" value="RHEA"/>
</dbReference>
<dbReference type="GO" id="GO:0005737">
    <property type="term" value="C:cytoplasm"/>
    <property type="evidence" value="ECO:0007669"/>
    <property type="project" value="UniProtKB-SubCell"/>
</dbReference>
<comment type="caution">
    <text evidence="4">The sequence shown here is derived from an EMBL/GenBank/DDBJ whole genome shotgun (WGS) entry which is preliminary data.</text>
</comment>
<dbReference type="EC" id="3.6.1.9" evidence="3"/>
<comment type="function">
    <text evidence="3">Nucleoside triphosphate pyrophosphatase that hydrolyzes dTTP and UTP. May have a dual role in cell division arrest and in preventing the incorporation of modified nucleotides into cellular nucleic acids.</text>
</comment>
<dbReference type="InterPro" id="IPR003697">
    <property type="entry name" value="Maf-like"/>
</dbReference>
<keyword evidence="5" id="KW-1185">Reference proteome</keyword>
<protein>
    <recommendedName>
        <fullName evidence="3">dTTP/UTP pyrophosphatase</fullName>
        <shortName evidence="3">dTTPase/UTPase</shortName>
        <ecNumber evidence="3">3.6.1.9</ecNumber>
    </recommendedName>
    <alternativeName>
        <fullName evidence="3">Nucleoside triphosphate pyrophosphatase</fullName>
    </alternativeName>
    <alternativeName>
        <fullName evidence="3">Nucleotide pyrophosphatase</fullName>
        <shortName evidence="3">Nucleotide PPase</shortName>
    </alternativeName>
</protein>
<dbReference type="CDD" id="cd00555">
    <property type="entry name" value="Maf"/>
    <property type="match status" value="1"/>
</dbReference>
<dbReference type="RefSeq" id="WP_089524487.1">
    <property type="nucleotide sequence ID" value="NZ_NMUQ01000001.1"/>
</dbReference>
<dbReference type="EMBL" id="NMUQ01000001">
    <property type="protein sequence ID" value="OXM17411.1"/>
    <property type="molecule type" value="Genomic_DNA"/>
</dbReference>
<organism evidence="4 5">
    <name type="scientific">Paenibacillus herberti</name>
    <dbReference type="NCBI Taxonomy" id="1619309"/>
    <lineage>
        <taxon>Bacteria</taxon>
        <taxon>Bacillati</taxon>
        <taxon>Bacillota</taxon>
        <taxon>Bacilli</taxon>
        <taxon>Bacillales</taxon>
        <taxon>Paenibacillaceae</taxon>
        <taxon>Paenibacillus</taxon>
    </lineage>
</organism>
<evidence type="ECO:0000256" key="2">
    <source>
        <dbReference type="ARBA" id="ARBA00022801"/>
    </source>
</evidence>
<dbReference type="PANTHER" id="PTHR43213">
    <property type="entry name" value="BIFUNCTIONAL DTTP/UTP PYROPHOSPHATASE/METHYLTRANSFERASE PROTEIN-RELATED"/>
    <property type="match status" value="1"/>
</dbReference>
<feature type="site" description="Important for substrate specificity" evidence="3">
    <location>
        <position position="240"/>
    </location>
</feature>
<dbReference type="InterPro" id="IPR029001">
    <property type="entry name" value="ITPase-like_fam"/>
</dbReference>
<dbReference type="Pfam" id="PF02545">
    <property type="entry name" value="Maf"/>
    <property type="match status" value="2"/>
</dbReference>
<accession>A0A229P5U0</accession>
<dbReference type="Proteomes" id="UP000215145">
    <property type="component" value="Unassembled WGS sequence"/>
</dbReference>
<comment type="catalytic activity">
    <reaction evidence="3">
        <text>dTTP + H2O = dTMP + diphosphate + H(+)</text>
        <dbReference type="Rhea" id="RHEA:28534"/>
        <dbReference type="ChEBI" id="CHEBI:15377"/>
        <dbReference type="ChEBI" id="CHEBI:15378"/>
        <dbReference type="ChEBI" id="CHEBI:33019"/>
        <dbReference type="ChEBI" id="CHEBI:37568"/>
        <dbReference type="ChEBI" id="CHEBI:63528"/>
        <dbReference type="EC" id="3.6.1.9"/>
    </reaction>
</comment>
<evidence type="ECO:0000313" key="4">
    <source>
        <dbReference type="EMBL" id="OXM17411.1"/>
    </source>
</evidence>
<evidence type="ECO:0000256" key="1">
    <source>
        <dbReference type="ARBA" id="ARBA00001968"/>
    </source>
</evidence>
<feature type="site" description="Important for substrate specificity" evidence="3">
    <location>
        <position position="85"/>
    </location>
</feature>
<dbReference type="Gene3D" id="3.90.950.10">
    <property type="match status" value="1"/>
</dbReference>
<comment type="cofactor">
    <cofactor evidence="1 3">
        <name>a divalent metal cation</name>
        <dbReference type="ChEBI" id="CHEBI:60240"/>
    </cofactor>
</comment>
<dbReference type="GO" id="GO:0009117">
    <property type="term" value="P:nucleotide metabolic process"/>
    <property type="evidence" value="ECO:0007669"/>
    <property type="project" value="UniProtKB-KW"/>
</dbReference>
<gene>
    <name evidence="4" type="ORF">CGZ75_00985</name>
</gene>
<dbReference type="GO" id="GO:0036221">
    <property type="term" value="F:UTP diphosphatase activity"/>
    <property type="evidence" value="ECO:0007669"/>
    <property type="project" value="RHEA"/>
</dbReference>
<feature type="site" description="Important for substrate specificity" evidence="3">
    <location>
        <position position="18"/>
    </location>
</feature>